<dbReference type="EMBL" id="CAADRM010000099">
    <property type="protein sequence ID" value="VFU14932.1"/>
    <property type="molecule type" value="Genomic_DNA"/>
</dbReference>
<proteinExistence type="predicted"/>
<dbReference type="InterPro" id="IPR051785">
    <property type="entry name" value="MMCE/EMCE_epimerase"/>
</dbReference>
<reference evidence="3" key="1">
    <citation type="submission" date="2019-03" db="EMBL/GenBank/DDBJ databases">
        <authorList>
            <person name="Hao L."/>
        </authorList>
    </citation>
    <scope>NUCLEOTIDE SEQUENCE</scope>
</reference>
<keyword evidence="1" id="KW-0479">Metal-binding</keyword>
<dbReference type="PANTHER" id="PTHR43048:SF3">
    <property type="entry name" value="METHYLMALONYL-COA EPIMERASE, MITOCHONDRIAL"/>
    <property type="match status" value="1"/>
</dbReference>
<dbReference type="AlphaFoldDB" id="A0A485M149"/>
<dbReference type="Gene3D" id="3.10.180.10">
    <property type="entry name" value="2,3-Dihydroxybiphenyl 1,2-Dioxygenase, domain 1"/>
    <property type="match status" value="1"/>
</dbReference>
<keyword evidence="3" id="KW-0560">Oxidoreductase</keyword>
<evidence type="ECO:0000259" key="2">
    <source>
        <dbReference type="PROSITE" id="PS51819"/>
    </source>
</evidence>
<dbReference type="InterPro" id="IPR037523">
    <property type="entry name" value="VOC_core"/>
</dbReference>
<dbReference type="PANTHER" id="PTHR43048">
    <property type="entry name" value="METHYLMALONYL-COA EPIMERASE"/>
    <property type="match status" value="1"/>
</dbReference>
<dbReference type="GO" id="GO:0051213">
    <property type="term" value="F:dioxygenase activity"/>
    <property type="evidence" value="ECO:0007669"/>
    <property type="project" value="UniProtKB-KW"/>
</dbReference>
<organism evidence="3">
    <name type="scientific">anaerobic digester metagenome</name>
    <dbReference type="NCBI Taxonomy" id="1263854"/>
    <lineage>
        <taxon>unclassified sequences</taxon>
        <taxon>metagenomes</taxon>
        <taxon>ecological metagenomes</taxon>
    </lineage>
</organism>
<evidence type="ECO:0000256" key="1">
    <source>
        <dbReference type="ARBA" id="ARBA00022723"/>
    </source>
</evidence>
<protein>
    <submittedName>
        <fullName evidence="3">Glyoxalase/Bleomycin resistance protein/Dioxygenase superfamily protein</fullName>
    </submittedName>
</protein>
<name>A0A485M149_9ZZZZ</name>
<accession>A0A485M149</accession>
<sequence>MILRIDHVALAVKDYEKALAFFTKLLGAVPGAYAEDGSMKYLWQICSLGDLSRFELLTPTGDGSFLDGFLENRQGGIHHVTMQTPDINRARQILEENGIPYFGFHDYGPVWKELFIHPRDAFGMLIQIAEFQPDDWLPPQKKMPEGKKWLLRKKGAGADLTFAHPGGGTVTIELSPQEIERLADELKNTIS</sequence>
<evidence type="ECO:0000313" key="3">
    <source>
        <dbReference type="EMBL" id="VFU14932.1"/>
    </source>
</evidence>
<dbReference type="GO" id="GO:0046872">
    <property type="term" value="F:metal ion binding"/>
    <property type="evidence" value="ECO:0007669"/>
    <property type="project" value="UniProtKB-KW"/>
</dbReference>
<keyword evidence="3" id="KW-0223">Dioxygenase</keyword>
<feature type="domain" description="VOC" evidence="2">
    <location>
        <begin position="4"/>
        <end position="131"/>
    </location>
</feature>
<gene>
    <name evidence="3" type="ORF">SCFA_360002</name>
</gene>
<dbReference type="GO" id="GO:0046491">
    <property type="term" value="P:L-methylmalonyl-CoA metabolic process"/>
    <property type="evidence" value="ECO:0007669"/>
    <property type="project" value="TreeGrafter"/>
</dbReference>
<dbReference type="PROSITE" id="PS51819">
    <property type="entry name" value="VOC"/>
    <property type="match status" value="1"/>
</dbReference>
<dbReference type="SUPFAM" id="SSF54593">
    <property type="entry name" value="Glyoxalase/Bleomycin resistance protein/Dihydroxybiphenyl dioxygenase"/>
    <property type="match status" value="1"/>
</dbReference>
<dbReference type="Pfam" id="PF13669">
    <property type="entry name" value="Glyoxalase_4"/>
    <property type="match status" value="1"/>
</dbReference>
<dbReference type="InterPro" id="IPR029068">
    <property type="entry name" value="Glyas_Bleomycin-R_OHBP_Dase"/>
</dbReference>
<dbReference type="GO" id="GO:0004493">
    <property type="term" value="F:methylmalonyl-CoA epimerase activity"/>
    <property type="evidence" value="ECO:0007669"/>
    <property type="project" value="TreeGrafter"/>
</dbReference>